<dbReference type="InterPro" id="IPR050311">
    <property type="entry name" value="ORC1/CDC6"/>
</dbReference>
<dbReference type="GO" id="GO:0033314">
    <property type="term" value="P:mitotic DNA replication checkpoint signaling"/>
    <property type="evidence" value="ECO:0007669"/>
    <property type="project" value="TreeGrafter"/>
</dbReference>
<dbReference type="Gene3D" id="2.30.30.490">
    <property type="match status" value="1"/>
</dbReference>
<evidence type="ECO:0000256" key="5">
    <source>
        <dbReference type="ARBA" id="ARBA00022741"/>
    </source>
</evidence>
<dbReference type="Pfam" id="PF00004">
    <property type="entry name" value="AAA"/>
    <property type="match status" value="1"/>
</dbReference>
<dbReference type="GO" id="GO:0005524">
    <property type="term" value="F:ATP binding"/>
    <property type="evidence" value="ECO:0007669"/>
    <property type="project" value="UniProtKB-KW"/>
</dbReference>
<comment type="subunit">
    <text evidence="10">ORC is composed of six subunits.</text>
</comment>
<dbReference type="Proteomes" id="UP001187682">
    <property type="component" value="Unassembled WGS sequence"/>
</dbReference>
<dbReference type="CDD" id="cd00009">
    <property type="entry name" value="AAA"/>
    <property type="match status" value="1"/>
</dbReference>
<dbReference type="PANTHER" id="PTHR10763">
    <property type="entry name" value="CELL DIVISION CONTROL PROTEIN 6-RELATED"/>
    <property type="match status" value="1"/>
</dbReference>
<feature type="region of interest" description="Disordered" evidence="11">
    <location>
        <begin position="552"/>
        <end position="580"/>
    </location>
</feature>
<dbReference type="InterPro" id="IPR003593">
    <property type="entry name" value="AAA+_ATPase"/>
</dbReference>
<evidence type="ECO:0000256" key="9">
    <source>
        <dbReference type="ARBA" id="ARBA00023242"/>
    </source>
</evidence>
<dbReference type="GO" id="GO:0016887">
    <property type="term" value="F:ATP hydrolysis activity"/>
    <property type="evidence" value="ECO:0007669"/>
    <property type="project" value="InterPro"/>
</dbReference>
<dbReference type="AlphaFoldDB" id="A0AAE8SS80"/>
<feature type="compositionally biased region" description="Low complexity" evidence="11">
    <location>
        <begin position="209"/>
        <end position="218"/>
    </location>
</feature>
<reference evidence="13" key="1">
    <citation type="submission" date="2018-03" db="EMBL/GenBank/DDBJ databases">
        <authorList>
            <person name="Guldener U."/>
        </authorList>
    </citation>
    <scope>NUCLEOTIDE SEQUENCE</scope>
</reference>
<dbReference type="PANTHER" id="PTHR10763:SF23">
    <property type="entry name" value="ORIGIN RECOGNITION COMPLEX SUBUNIT 1"/>
    <property type="match status" value="1"/>
</dbReference>
<name>A0AAE8SS80_9PEZI</name>
<dbReference type="SUPFAM" id="SSF52540">
    <property type="entry name" value="P-loop containing nucleoside triphosphate hydrolases"/>
    <property type="match status" value="1"/>
</dbReference>
<evidence type="ECO:0000256" key="7">
    <source>
        <dbReference type="ARBA" id="ARBA00022842"/>
    </source>
</evidence>
<dbReference type="GO" id="GO:0003682">
    <property type="term" value="F:chromatin binding"/>
    <property type="evidence" value="ECO:0007669"/>
    <property type="project" value="InterPro"/>
</dbReference>
<dbReference type="GO" id="GO:0005664">
    <property type="term" value="C:nuclear origin of replication recognition complex"/>
    <property type="evidence" value="ECO:0007669"/>
    <property type="project" value="TreeGrafter"/>
</dbReference>
<comment type="caution">
    <text evidence="13">The sequence shown here is derived from an EMBL/GenBank/DDBJ whole genome shotgun (WGS) entry which is preliminary data.</text>
</comment>
<comment type="function">
    <text evidence="10">Component of the origin recognition complex (ORC) that binds origins of replication. DNA-binding is ATP-dependent, however specific DNA sequences that define origins of replication have not been identified so far. ORC is required to assemble the pre-replication complex necessary to initiate DNA replication.</text>
</comment>
<proteinExistence type="inferred from homology"/>
<evidence type="ECO:0000256" key="1">
    <source>
        <dbReference type="ARBA" id="ARBA00004123"/>
    </source>
</evidence>
<dbReference type="Gene3D" id="1.10.8.60">
    <property type="match status" value="1"/>
</dbReference>
<keyword evidence="14" id="KW-1185">Reference proteome</keyword>
<protein>
    <recommendedName>
        <fullName evidence="10">Origin recognition complex subunit 1</fullName>
    </recommendedName>
</protein>
<dbReference type="InterPro" id="IPR001025">
    <property type="entry name" value="BAH_dom"/>
</dbReference>
<dbReference type="PROSITE" id="PS51038">
    <property type="entry name" value="BAH"/>
    <property type="match status" value="1"/>
</dbReference>
<dbReference type="Pfam" id="PF22606">
    <property type="entry name" value="Cdc6-ORC-like_ATPase_lid"/>
    <property type="match status" value="1"/>
</dbReference>
<dbReference type="FunFam" id="3.40.50.300:FF:000199">
    <property type="entry name" value="Origin recognition complex subunit 1"/>
    <property type="match status" value="1"/>
</dbReference>
<dbReference type="InterPro" id="IPR027417">
    <property type="entry name" value="P-loop_NTPase"/>
</dbReference>
<dbReference type="GO" id="GO:0003688">
    <property type="term" value="F:DNA replication origin binding"/>
    <property type="evidence" value="ECO:0007669"/>
    <property type="project" value="UniProtKB-ARBA"/>
</dbReference>
<keyword evidence="7" id="KW-0460">Magnesium</keyword>
<evidence type="ECO:0000313" key="13">
    <source>
        <dbReference type="EMBL" id="SPN97833.1"/>
    </source>
</evidence>
<comment type="subcellular location">
    <subcellularLocation>
        <location evidence="1 10">Nucleus</location>
    </subcellularLocation>
</comment>
<dbReference type="SMART" id="SM00439">
    <property type="entry name" value="BAH"/>
    <property type="match status" value="1"/>
</dbReference>
<feature type="compositionally biased region" description="Polar residues" evidence="11">
    <location>
        <begin position="1"/>
        <end position="11"/>
    </location>
</feature>
<evidence type="ECO:0000256" key="8">
    <source>
        <dbReference type="ARBA" id="ARBA00023125"/>
    </source>
</evidence>
<evidence type="ECO:0000256" key="2">
    <source>
        <dbReference type="ARBA" id="ARBA00008398"/>
    </source>
</evidence>
<gene>
    <name evidence="13" type="ORF">DNG_01345</name>
</gene>
<feature type="domain" description="BAH" evidence="12">
    <location>
        <begin position="58"/>
        <end position="183"/>
    </location>
</feature>
<evidence type="ECO:0000256" key="3">
    <source>
        <dbReference type="ARBA" id="ARBA00022705"/>
    </source>
</evidence>
<accession>A0AAE8SS80</accession>
<comment type="similarity">
    <text evidence="2 10">Belongs to the ORC1 family.</text>
</comment>
<keyword evidence="4" id="KW-0479">Metal-binding</keyword>
<feature type="region of interest" description="Disordered" evidence="11">
    <location>
        <begin position="1"/>
        <end position="44"/>
    </location>
</feature>
<evidence type="ECO:0000313" key="14">
    <source>
        <dbReference type="Proteomes" id="UP001187682"/>
    </source>
</evidence>
<evidence type="ECO:0000259" key="12">
    <source>
        <dbReference type="PROSITE" id="PS51038"/>
    </source>
</evidence>
<dbReference type="InterPro" id="IPR003959">
    <property type="entry name" value="ATPase_AAA_core"/>
</dbReference>
<dbReference type="InterPro" id="IPR054425">
    <property type="entry name" value="Cdc6_ORC1-like_ATPase_lid"/>
</dbReference>
<sequence>MSSPEPSNLSDASEGEQWRWLYSDDVPTNDERPRSTPRPLRKGRQASRTIIGACAGSESYYRGDCVLLRAEGSNQCWVAIIQSFTTDEDGMKAAEFVWFSNEKEVMNKAKKRTDALPNEIYISTSADVNSLDTIDGKARVVSLDRFLALHPTAKIPRRSEDAGKLFVCRRGLDMRTTAYTDEFTWEDRYSGFDDLAPLIEFVTSSTSTARRKTSASAKARSKVDTSFTGNQKQDTRAPTTPRKRRAIQDPGSTRFGSLSQAHFPSDANYAITAPRTPDKGALEFTPLSMRHILLDDPQVSPFQLARNRLHVASVPTNLPCREKEFDEVYFQLEKAISNGASNCIYISGTPGAGKTATVREVIRQLERDVEANQLDDFIFVEINGMKITNPHHSYALLWEALKGDRVSAAQALELLEREFTNPNPRRVPCVVLMDELDQLVTKNQSVMYNFFNWPALRHSRLIVLAVANTMDLPERTLSNKISSRLGLTRIAFPGYNHEQLVRIIQSRLEGVPGDIVDPDAIRFASMKIASVSGDARRALDICRRAIELVENDGGARSESQGAERNPRGQKSPGKGRDGLPRVTISTIKQAIAEAISNPVQQHLRSLAFLPKLFLASVLSRMGRSGGTDSTLADVIEEMTKILKACAGRMGQDVIDSLASLSGDCRVEGTTGKRGIPTPRSMGLGVAALELENAGIIILEEHTPQRPRKIQLAISETHVRMAFRDDPEIHALGIQGI</sequence>
<keyword evidence="5 10" id="KW-0547">Nucleotide-binding</keyword>
<evidence type="ECO:0000256" key="10">
    <source>
        <dbReference type="RuleBase" id="RU365058"/>
    </source>
</evidence>
<dbReference type="GO" id="GO:0006270">
    <property type="term" value="P:DNA replication initiation"/>
    <property type="evidence" value="ECO:0007669"/>
    <property type="project" value="TreeGrafter"/>
</dbReference>
<dbReference type="EMBL" id="ONZQ02000001">
    <property type="protein sequence ID" value="SPN97833.1"/>
    <property type="molecule type" value="Genomic_DNA"/>
</dbReference>
<evidence type="ECO:0000256" key="11">
    <source>
        <dbReference type="SAM" id="MobiDB-lite"/>
    </source>
</evidence>
<keyword evidence="9 10" id="KW-0539">Nucleus</keyword>
<dbReference type="Pfam" id="PF01426">
    <property type="entry name" value="BAH"/>
    <property type="match status" value="1"/>
</dbReference>
<evidence type="ECO:0000256" key="4">
    <source>
        <dbReference type="ARBA" id="ARBA00022723"/>
    </source>
</evidence>
<dbReference type="InterPro" id="IPR043151">
    <property type="entry name" value="BAH_sf"/>
</dbReference>
<keyword evidence="6 10" id="KW-0067">ATP-binding</keyword>
<feature type="compositionally biased region" description="Polar residues" evidence="11">
    <location>
        <begin position="250"/>
        <end position="260"/>
    </location>
</feature>
<dbReference type="GO" id="GO:0046872">
    <property type="term" value="F:metal ion binding"/>
    <property type="evidence" value="ECO:0007669"/>
    <property type="project" value="UniProtKB-KW"/>
</dbReference>
<organism evidence="13 14">
    <name type="scientific">Cephalotrichum gorgonifer</name>
    <dbReference type="NCBI Taxonomy" id="2041049"/>
    <lineage>
        <taxon>Eukaryota</taxon>
        <taxon>Fungi</taxon>
        <taxon>Dikarya</taxon>
        <taxon>Ascomycota</taxon>
        <taxon>Pezizomycotina</taxon>
        <taxon>Sordariomycetes</taxon>
        <taxon>Hypocreomycetidae</taxon>
        <taxon>Microascales</taxon>
        <taxon>Microascaceae</taxon>
        <taxon>Cephalotrichum</taxon>
    </lineage>
</organism>
<keyword evidence="3 10" id="KW-0235">DNA replication</keyword>
<keyword evidence="8 10" id="KW-0238">DNA-binding</keyword>
<dbReference type="SMART" id="SM00382">
    <property type="entry name" value="AAA"/>
    <property type="match status" value="1"/>
</dbReference>
<feature type="region of interest" description="Disordered" evidence="11">
    <location>
        <begin position="209"/>
        <end position="260"/>
    </location>
</feature>
<evidence type="ECO:0000256" key="6">
    <source>
        <dbReference type="ARBA" id="ARBA00022840"/>
    </source>
</evidence>
<dbReference type="Gene3D" id="3.40.50.300">
    <property type="entry name" value="P-loop containing nucleotide triphosphate hydrolases"/>
    <property type="match status" value="1"/>
</dbReference>